<name>A0AAN9RPY8_PSOTE</name>
<proteinExistence type="predicted"/>
<evidence type="ECO:0000313" key="1">
    <source>
        <dbReference type="EMBL" id="KAK7380674.1"/>
    </source>
</evidence>
<dbReference type="AlphaFoldDB" id="A0AAN9RPY8"/>
<reference evidence="1 2" key="1">
    <citation type="submission" date="2024-01" db="EMBL/GenBank/DDBJ databases">
        <title>The genomes of 5 underutilized Papilionoideae crops provide insights into root nodulation and disease resistanc.</title>
        <authorList>
            <person name="Jiang F."/>
        </authorList>
    </citation>
    <scope>NUCLEOTIDE SEQUENCE [LARGE SCALE GENOMIC DNA]</scope>
    <source>
        <strain evidence="1">DUOXIRENSHENG_FW03</strain>
        <tissue evidence="1">Leaves</tissue>
    </source>
</reference>
<sequence>MEKVDGVNSEHRAIFYRGINLSSIETLNAYQVKINLRLGLFQEEVERDHGLARFFFLSPHIPSNKSSQCNVKMVSERGAMDNVHVETEDGIVDHELGRLRAETSLCTDHAKVVVEGHVAFVHTRVVSKGLEAFGVDDHAGFVWIMQGMVCLIQDASHNVNFGVLDQVVCHVGDANFSGDFDHVRLLDHAESHDLDLVNELSVLP</sequence>
<evidence type="ECO:0000313" key="2">
    <source>
        <dbReference type="Proteomes" id="UP001386955"/>
    </source>
</evidence>
<dbReference type="EMBL" id="JAYMYS010000009">
    <property type="protein sequence ID" value="KAK7380674.1"/>
    <property type="molecule type" value="Genomic_DNA"/>
</dbReference>
<keyword evidence="2" id="KW-1185">Reference proteome</keyword>
<dbReference type="Proteomes" id="UP001386955">
    <property type="component" value="Unassembled WGS sequence"/>
</dbReference>
<accession>A0AAN9RPY8</accession>
<protein>
    <submittedName>
        <fullName evidence="1">Uncharacterized protein</fullName>
    </submittedName>
</protein>
<gene>
    <name evidence="1" type="ORF">VNO78_33189</name>
</gene>
<comment type="caution">
    <text evidence="1">The sequence shown here is derived from an EMBL/GenBank/DDBJ whole genome shotgun (WGS) entry which is preliminary data.</text>
</comment>
<organism evidence="1 2">
    <name type="scientific">Psophocarpus tetragonolobus</name>
    <name type="common">Winged bean</name>
    <name type="synonym">Dolichos tetragonolobus</name>
    <dbReference type="NCBI Taxonomy" id="3891"/>
    <lineage>
        <taxon>Eukaryota</taxon>
        <taxon>Viridiplantae</taxon>
        <taxon>Streptophyta</taxon>
        <taxon>Embryophyta</taxon>
        <taxon>Tracheophyta</taxon>
        <taxon>Spermatophyta</taxon>
        <taxon>Magnoliopsida</taxon>
        <taxon>eudicotyledons</taxon>
        <taxon>Gunneridae</taxon>
        <taxon>Pentapetalae</taxon>
        <taxon>rosids</taxon>
        <taxon>fabids</taxon>
        <taxon>Fabales</taxon>
        <taxon>Fabaceae</taxon>
        <taxon>Papilionoideae</taxon>
        <taxon>50 kb inversion clade</taxon>
        <taxon>NPAAA clade</taxon>
        <taxon>indigoferoid/millettioid clade</taxon>
        <taxon>Phaseoleae</taxon>
        <taxon>Psophocarpus</taxon>
    </lineage>
</organism>